<proteinExistence type="predicted"/>
<dbReference type="AlphaFoldDB" id="A0A284SB94"/>
<sequence>MLDALAIYGTPSRLTIFSFWSRCKRIDIASSMMIVGTMGLFGLHARYFGPGYTGHIQDPATTRRYSMVFNVKFHGRSVDVFFFAMWRLMPDTFYHLKTAGDYASDDTSGLKSAKLNIGKVTVKT</sequence>
<name>A0A284SB94_ARMOS</name>
<organism evidence="1 2">
    <name type="scientific">Armillaria ostoyae</name>
    <name type="common">Armillaria root rot fungus</name>
    <dbReference type="NCBI Taxonomy" id="47428"/>
    <lineage>
        <taxon>Eukaryota</taxon>
        <taxon>Fungi</taxon>
        <taxon>Dikarya</taxon>
        <taxon>Basidiomycota</taxon>
        <taxon>Agaricomycotina</taxon>
        <taxon>Agaricomycetes</taxon>
        <taxon>Agaricomycetidae</taxon>
        <taxon>Agaricales</taxon>
        <taxon>Marasmiineae</taxon>
        <taxon>Physalacriaceae</taxon>
        <taxon>Armillaria</taxon>
    </lineage>
</organism>
<dbReference type="EMBL" id="FUEG01000056">
    <property type="protein sequence ID" value="SJL18246.1"/>
    <property type="molecule type" value="Genomic_DNA"/>
</dbReference>
<gene>
    <name evidence="1" type="ORF">ARMOST_21825</name>
</gene>
<keyword evidence="2" id="KW-1185">Reference proteome</keyword>
<accession>A0A284SB94</accession>
<evidence type="ECO:0000313" key="2">
    <source>
        <dbReference type="Proteomes" id="UP000219338"/>
    </source>
</evidence>
<reference evidence="2" key="1">
    <citation type="journal article" date="2017" name="Nat. Ecol. Evol.">
        <title>Genome expansion and lineage-specific genetic innovations in the forest pathogenic fungi Armillaria.</title>
        <authorList>
            <person name="Sipos G."/>
            <person name="Prasanna A.N."/>
            <person name="Walter M.C."/>
            <person name="O'Connor E."/>
            <person name="Balint B."/>
            <person name="Krizsan K."/>
            <person name="Kiss B."/>
            <person name="Hess J."/>
            <person name="Varga T."/>
            <person name="Slot J."/>
            <person name="Riley R."/>
            <person name="Boka B."/>
            <person name="Rigling D."/>
            <person name="Barry K."/>
            <person name="Lee J."/>
            <person name="Mihaltcheva S."/>
            <person name="LaButti K."/>
            <person name="Lipzen A."/>
            <person name="Waldron R."/>
            <person name="Moloney N.M."/>
            <person name="Sperisen C."/>
            <person name="Kredics L."/>
            <person name="Vagvoelgyi C."/>
            <person name="Patrignani A."/>
            <person name="Fitzpatrick D."/>
            <person name="Nagy I."/>
            <person name="Doyle S."/>
            <person name="Anderson J.B."/>
            <person name="Grigoriev I.V."/>
            <person name="Gueldener U."/>
            <person name="Muensterkoetter M."/>
            <person name="Nagy L.G."/>
        </authorList>
    </citation>
    <scope>NUCLEOTIDE SEQUENCE [LARGE SCALE GENOMIC DNA]</scope>
    <source>
        <strain evidence="2">C18/9</strain>
    </source>
</reference>
<dbReference type="Proteomes" id="UP000219338">
    <property type="component" value="Unassembled WGS sequence"/>
</dbReference>
<protein>
    <submittedName>
        <fullName evidence="1">Uncharacterized protein</fullName>
    </submittedName>
</protein>
<evidence type="ECO:0000313" key="1">
    <source>
        <dbReference type="EMBL" id="SJL18246.1"/>
    </source>
</evidence>